<dbReference type="Pfam" id="PF11905">
    <property type="entry name" value="DUF3425"/>
    <property type="match status" value="1"/>
</dbReference>
<name>R0KD02_EXST2</name>
<keyword evidence="3" id="KW-1185">Reference proteome</keyword>
<evidence type="ECO:0000313" key="3">
    <source>
        <dbReference type="Proteomes" id="UP000016935"/>
    </source>
</evidence>
<dbReference type="InterPro" id="IPR021833">
    <property type="entry name" value="DUF3425"/>
</dbReference>
<reference evidence="2 3" key="1">
    <citation type="journal article" date="2012" name="PLoS Pathog.">
        <title>Diverse lifestyles and strategies of plant pathogenesis encoded in the genomes of eighteen Dothideomycetes fungi.</title>
        <authorList>
            <person name="Ohm R.A."/>
            <person name="Feau N."/>
            <person name="Henrissat B."/>
            <person name="Schoch C.L."/>
            <person name="Horwitz B.A."/>
            <person name="Barry K.W."/>
            <person name="Condon B.J."/>
            <person name="Copeland A.C."/>
            <person name="Dhillon B."/>
            <person name="Glaser F."/>
            <person name="Hesse C.N."/>
            <person name="Kosti I."/>
            <person name="LaButti K."/>
            <person name="Lindquist E.A."/>
            <person name="Lucas S."/>
            <person name="Salamov A.A."/>
            <person name="Bradshaw R.E."/>
            <person name="Ciuffetti L."/>
            <person name="Hamelin R.C."/>
            <person name="Kema G.H.J."/>
            <person name="Lawrence C."/>
            <person name="Scott J.A."/>
            <person name="Spatafora J.W."/>
            <person name="Turgeon B.G."/>
            <person name="de Wit P.J.G.M."/>
            <person name="Zhong S."/>
            <person name="Goodwin S.B."/>
            <person name="Grigoriev I.V."/>
        </authorList>
    </citation>
    <scope>NUCLEOTIDE SEQUENCE [LARGE SCALE GENOMIC DNA]</scope>
    <source>
        <strain evidence="3">28A</strain>
    </source>
</reference>
<evidence type="ECO:0000313" key="2">
    <source>
        <dbReference type="EMBL" id="EOA87249.1"/>
    </source>
</evidence>
<feature type="compositionally biased region" description="Low complexity" evidence="1">
    <location>
        <begin position="286"/>
        <end position="299"/>
    </location>
</feature>
<dbReference type="HOGENOM" id="CLU_065427_0_0_1"/>
<proteinExistence type="predicted"/>
<dbReference type="PANTHER" id="PTHR37012">
    <property type="entry name" value="B-ZIP TRANSCRIPTION FACTOR (EUROFUNG)-RELATED"/>
    <property type="match status" value="1"/>
</dbReference>
<dbReference type="RefSeq" id="XP_008025139.1">
    <property type="nucleotide sequence ID" value="XM_008026948.1"/>
</dbReference>
<dbReference type="eggNOG" id="ENOG502RZFH">
    <property type="taxonomic scope" value="Eukaryota"/>
</dbReference>
<dbReference type="AlphaFoldDB" id="R0KD02"/>
<dbReference type="EMBL" id="KB908592">
    <property type="protein sequence ID" value="EOA87249.1"/>
    <property type="molecule type" value="Genomic_DNA"/>
</dbReference>
<dbReference type="GeneID" id="19404716"/>
<dbReference type="Proteomes" id="UP000016935">
    <property type="component" value="Unassembled WGS sequence"/>
</dbReference>
<sequence>MPDAAAAQRSWLYPGDAPTSHLRRYSSDSPGPHFGQARTPHMHSDMPFDERLGVDFLLDNGQRRPVDPNLPPPHHARPSNVSTSQHAQYAPSLVAHLTLPRNLPATCPLDVILLDFLQDRQNRAAEGVPIKTLVGPHYPNFTSLAYPDRAVESHPLSKLFTDILRTFPDICGRPEQVAIVFIMFLIMRWQIEPTQENYDRLPHWVTPRPAQLFTPHALWIDHLPWPRLRERLITAQPPVSFENFFIPFTTTVSLNWPYEHRDCLLPASIVRHTTLSTTSSSIAASSPFSTHVNAGSPQGPATPQPPTGNIPTMDQLPKEDDQWLINPAFETHLRDLNNWSLGPSFRGTFPMFADAVKIKEGR</sequence>
<feature type="region of interest" description="Disordered" evidence="1">
    <location>
        <begin position="286"/>
        <end position="315"/>
    </location>
</feature>
<accession>R0KD02</accession>
<feature type="region of interest" description="Disordered" evidence="1">
    <location>
        <begin position="60"/>
        <end position="85"/>
    </location>
</feature>
<protein>
    <submittedName>
        <fullName evidence="2">Uncharacterized protein</fullName>
    </submittedName>
</protein>
<evidence type="ECO:0000256" key="1">
    <source>
        <dbReference type="SAM" id="MobiDB-lite"/>
    </source>
</evidence>
<feature type="region of interest" description="Disordered" evidence="1">
    <location>
        <begin position="1"/>
        <end position="46"/>
    </location>
</feature>
<reference evidence="2 3" key="2">
    <citation type="journal article" date="2013" name="PLoS Genet.">
        <title>Comparative genome structure, secondary metabolite, and effector coding capacity across Cochliobolus pathogens.</title>
        <authorList>
            <person name="Condon B.J."/>
            <person name="Leng Y."/>
            <person name="Wu D."/>
            <person name="Bushley K.E."/>
            <person name="Ohm R.A."/>
            <person name="Otillar R."/>
            <person name="Martin J."/>
            <person name="Schackwitz W."/>
            <person name="Grimwood J."/>
            <person name="MohdZainudin N."/>
            <person name="Xue C."/>
            <person name="Wang R."/>
            <person name="Manning V.A."/>
            <person name="Dhillon B."/>
            <person name="Tu Z.J."/>
            <person name="Steffenson B.J."/>
            <person name="Salamov A."/>
            <person name="Sun H."/>
            <person name="Lowry S."/>
            <person name="LaButti K."/>
            <person name="Han J."/>
            <person name="Copeland A."/>
            <person name="Lindquist E."/>
            <person name="Barry K."/>
            <person name="Schmutz J."/>
            <person name="Baker S.E."/>
            <person name="Ciuffetti L.M."/>
            <person name="Grigoriev I.V."/>
            <person name="Zhong S."/>
            <person name="Turgeon B.G."/>
        </authorList>
    </citation>
    <scope>NUCLEOTIDE SEQUENCE [LARGE SCALE GENOMIC DNA]</scope>
    <source>
        <strain evidence="3">28A</strain>
    </source>
</reference>
<dbReference type="PANTHER" id="PTHR37012:SF2">
    <property type="entry name" value="BZIP DOMAIN-CONTAINING PROTEIN-RELATED"/>
    <property type="match status" value="1"/>
</dbReference>
<gene>
    <name evidence="2" type="ORF">SETTUDRAFT_41623</name>
</gene>
<organism evidence="2 3">
    <name type="scientific">Exserohilum turcicum (strain 28A)</name>
    <name type="common">Northern leaf blight fungus</name>
    <name type="synonym">Setosphaeria turcica</name>
    <dbReference type="NCBI Taxonomy" id="671987"/>
    <lineage>
        <taxon>Eukaryota</taxon>
        <taxon>Fungi</taxon>
        <taxon>Dikarya</taxon>
        <taxon>Ascomycota</taxon>
        <taxon>Pezizomycotina</taxon>
        <taxon>Dothideomycetes</taxon>
        <taxon>Pleosporomycetidae</taxon>
        <taxon>Pleosporales</taxon>
        <taxon>Pleosporineae</taxon>
        <taxon>Pleosporaceae</taxon>
        <taxon>Exserohilum</taxon>
    </lineage>
</organism>
<dbReference type="OrthoDB" id="4161589at2759"/>